<keyword evidence="3 10" id="KW-0812">Transmembrane</keyword>
<evidence type="ECO:0000256" key="8">
    <source>
        <dbReference type="ARBA" id="ARBA00023214"/>
    </source>
</evidence>
<organism evidence="11 12">
    <name type="scientific">Streptococcus mitis</name>
    <dbReference type="NCBI Taxonomy" id="28037"/>
    <lineage>
        <taxon>Bacteria</taxon>
        <taxon>Bacillati</taxon>
        <taxon>Bacillota</taxon>
        <taxon>Bacilli</taxon>
        <taxon>Lactobacillales</taxon>
        <taxon>Streptococcaceae</taxon>
        <taxon>Streptococcus</taxon>
        <taxon>Streptococcus mitis group</taxon>
    </lineage>
</organism>
<feature type="transmembrane region" description="Helical" evidence="10">
    <location>
        <begin position="380"/>
        <end position="402"/>
    </location>
</feature>
<dbReference type="SUPFAM" id="SSF81340">
    <property type="entry name" value="Clc chloride channel"/>
    <property type="match status" value="1"/>
</dbReference>
<feature type="transmembrane region" description="Helical" evidence="10">
    <location>
        <begin position="306"/>
        <end position="325"/>
    </location>
</feature>
<evidence type="ECO:0000256" key="9">
    <source>
        <dbReference type="ARBA" id="ARBA00023303"/>
    </source>
</evidence>
<dbReference type="PANTHER" id="PTHR43427">
    <property type="entry name" value="CHLORIDE CHANNEL PROTEIN CLC-E"/>
    <property type="match status" value="1"/>
</dbReference>
<evidence type="ECO:0000256" key="5">
    <source>
        <dbReference type="ARBA" id="ARBA00023065"/>
    </source>
</evidence>
<feature type="transmembrane region" description="Helical" evidence="10">
    <location>
        <begin position="158"/>
        <end position="184"/>
    </location>
</feature>
<comment type="subcellular location">
    <subcellularLocation>
        <location evidence="1">Membrane</location>
        <topology evidence="1">Multi-pass membrane protein</topology>
    </subcellularLocation>
</comment>
<dbReference type="EMBL" id="MUXS01000008">
    <property type="protein sequence ID" value="OOR80263.1"/>
    <property type="molecule type" value="Genomic_DNA"/>
</dbReference>
<feature type="transmembrane region" description="Helical" evidence="10">
    <location>
        <begin position="266"/>
        <end position="285"/>
    </location>
</feature>
<evidence type="ECO:0000256" key="3">
    <source>
        <dbReference type="ARBA" id="ARBA00022692"/>
    </source>
</evidence>
<sequence length="427" mass="46595">MLIELRSIFRKIPYNFRFFLAVILQGIVSGLSGIFLHYLLEIVESLAFGQSEHHSGFLTDGVSSSRIGLSLMMVGLGSSLVWYFLQKGSKIYSIKAQMKDETSQYKLHFLKQLFHSIWQIIAVGGGAPIGKEAAPREIGTLFAGPIGKICSLSKKDRIFLLACGAGAGLAAVYQVPLTSVFFVFETLGIDLSIKRFVLVGLTTYVSTYIAGWVISDQALYQIPAITWSLKQIWIIPLLLLFLTPLAWLFGRLSKAASSKRIKDKRILLTLSSAFLFLIGLASYFPHLLGNGRMMSQEVLNCSNGKTVFLLFILKALVVLITLWAGAYGGTLTPSFALGMAGAALFGMILGGDSQPSILLLGSVCFLSVTLRAPISATGLVIGFTGLGIDSLPYLLVTAVLAYEFAKMLDRFSWTSILCQKSKNKVIR</sequence>
<dbReference type="InterPro" id="IPR001807">
    <property type="entry name" value="ClC"/>
</dbReference>
<feature type="transmembrane region" description="Helical" evidence="10">
    <location>
        <begin position="196"/>
        <end position="220"/>
    </location>
</feature>
<evidence type="ECO:0000256" key="7">
    <source>
        <dbReference type="ARBA" id="ARBA00023173"/>
    </source>
</evidence>
<dbReference type="RefSeq" id="WP_078238314.1">
    <property type="nucleotide sequence ID" value="NZ_MUXS01000008.1"/>
</dbReference>
<dbReference type="Gene3D" id="1.10.3080.10">
    <property type="entry name" value="Clc chloride channel"/>
    <property type="match status" value="1"/>
</dbReference>
<keyword evidence="6 10" id="KW-0472">Membrane</keyword>
<dbReference type="GO" id="GO:0034707">
    <property type="term" value="C:chloride channel complex"/>
    <property type="evidence" value="ECO:0007669"/>
    <property type="project" value="UniProtKB-KW"/>
</dbReference>
<proteinExistence type="predicted"/>
<keyword evidence="4 10" id="KW-1133">Transmembrane helix</keyword>
<evidence type="ECO:0000256" key="1">
    <source>
        <dbReference type="ARBA" id="ARBA00004141"/>
    </source>
</evidence>
<evidence type="ECO:0000256" key="2">
    <source>
        <dbReference type="ARBA" id="ARBA00022448"/>
    </source>
</evidence>
<dbReference type="GO" id="GO:0005254">
    <property type="term" value="F:chloride channel activity"/>
    <property type="evidence" value="ECO:0007669"/>
    <property type="project" value="UniProtKB-KW"/>
</dbReference>
<evidence type="ECO:0000313" key="12">
    <source>
        <dbReference type="Proteomes" id="UP000190872"/>
    </source>
</evidence>
<keyword evidence="7" id="KW-0869">Chloride channel</keyword>
<comment type="caution">
    <text evidence="11">The sequence shown here is derived from an EMBL/GenBank/DDBJ whole genome shotgun (WGS) entry which is preliminary data.</text>
</comment>
<gene>
    <name evidence="11" type="ORF">B0179_05835</name>
</gene>
<evidence type="ECO:0000256" key="4">
    <source>
        <dbReference type="ARBA" id="ARBA00022989"/>
    </source>
</evidence>
<keyword evidence="8" id="KW-0868">Chloride</keyword>
<keyword evidence="2" id="KW-0813">Transport</keyword>
<feature type="transmembrane region" description="Helical" evidence="10">
    <location>
        <begin position="232"/>
        <end position="250"/>
    </location>
</feature>
<evidence type="ECO:0000256" key="6">
    <source>
        <dbReference type="ARBA" id="ARBA00023136"/>
    </source>
</evidence>
<accession>A0A1S9Z9W9</accession>
<dbReference type="PANTHER" id="PTHR43427:SF6">
    <property type="entry name" value="CHLORIDE CHANNEL PROTEIN CLC-E"/>
    <property type="match status" value="1"/>
</dbReference>
<dbReference type="InterPro" id="IPR050368">
    <property type="entry name" value="ClC-type_chloride_channel"/>
</dbReference>
<evidence type="ECO:0000256" key="10">
    <source>
        <dbReference type="SAM" id="Phobius"/>
    </source>
</evidence>
<dbReference type="Proteomes" id="UP000190872">
    <property type="component" value="Unassembled WGS sequence"/>
</dbReference>
<protein>
    <submittedName>
        <fullName evidence="11">Voltage-gated chloride channel</fullName>
    </submittedName>
</protein>
<keyword evidence="5" id="KW-0406">Ion transport</keyword>
<dbReference type="Pfam" id="PF00654">
    <property type="entry name" value="Voltage_CLC"/>
    <property type="match status" value="1"/>
</dbReference>
<feature type="transmembrane region" description="Helical" evidence="10">
    <location>
        <begin position="16"/>
        <end position="40"/>
    </location>
</feature>
<feature type="transmembrane region" description="Helical" evidence="10">
    <location>
        <begin position="67"/>
        <end position="85"/>
    </location>
</feature>
<keyword evidence="9" id="KW-0407">Ion channel</keyword>
<evidence type="ECO:0000313" key="11">
    <source>
        <dbReference type="EMBL" id="OOR80263.1"/>
    </source>
</evidence>
<dbReference type="InterPro" id="IPR014743">
    <property type="entry name" value="Cl-channel_core"/>
</dbReference>
<dbReference type="AlphaFoldDB" id="A0A1S9Z9W9"/>
<reference evidence="11 12" key="1">
    <citation type="submission" date="2017-02" db="EMBL/GenBank/DDBJ databases">
        <title>Draft genome sequence of Streptococcus mitis CCUG 61082.</title>
        <authorList>
            <person name="Salva-Serra F."/>
            <person name="Engstrom-Jakobsson H."/>
            <person name="Thorell K."/>
            <person name="Jaen-Luchoro D."/>
            <person name="Gonzales-Siles L."/>
            <person name="Karlsson R."/>
            <person name="Gomila M."/>
            <person name="Yazdan S."/>
            <person name="Boulund F."/>
            <person name="Johnning A."/>
            <person name="Engstrand L."/>
            <person name="Kristiansson E."/>
            <person name="Moore E."/>
        </authorList>
    </citation>
    <scope>NUCLEOTIDE SEQUENCE [LARGE SCALE GENOMIC DNA]</scope>
    <source>
        <strain evidence="11 12">CCUG 61082</strain>
    </source>
</reference>
<name>A0A1S9Z9W9_STRMT</name>